<reference evidence="2 3" key="1">
    <citation type="journal article" date="2019" name="Genome Biol. Evol.">
        <title>Day and night: Metabolic profiles and evolutionary relationships of six axenic non-marine cyanobacteria.</title>
        <authorList>
            <person name="Will S.E."/>
            <person name="Henke P."/>
            <person name="Boedeker C."/>
            <person name="Huang S."/>
            <person name="Brinkmann H."/>
            <person name="Rohde M."/>
            <person name="Jarek M."/>
            <person name="Friedl T."/>
            <person name="Seufert S."/>
            <person name="Schumacher M."/>
            <person name="Overmann J."/>
            <person name="Neumann-Schaal M."/>
            <person name="Petersen J."/>
        </authorList>
    </citation>
    <scope>NUCLEOTIDE SEQUENCE [LARGE SCALE GENOMIC DNA]</scope>
    <source>
        <strain evidence="2 3">SAG 39.79</strain>
    </source>
</reference>
<keyword evidence="3" id="KW-1185">Reference proteome</keyword>
<organism evidence="2 3">
    <name type="scientific">Chroococcidiopsis cubana SAG 39.79</name>
    <dbReference type="NCBI Taxonomy" id="388085"/>
    <lineage>
        <taxon>Bacteria</taxon>
        <taxon>Bacillati</taxon>
        <taxon>Cyanobacteriota</taxon>
        <taxon>Cyanophyceae</taxon>
        <taxon>Chroococcidiopsidales</taxon>
        <taxon>Chroococcidiopsidaceae</taxon>
        <taxon>Chroococcidiopsis</taxon>
    </lineage>
</organism>
<comment type="caution">
    <text evidence="2">The sequence shown here is derived from an EMBL/GenBank/DDBJ whole genome shotgun (WGS) entry which is preliminary data.</text>
</comment>
<evidence type="ECO:0008006" key="4">
    <source>
        <dbReference type="Google" id="ProtNLM"/>
    </source>
</evidence>
<dbReference type="NCBIfam" id="NF038050">
    <property type="entry name" value="NrtS"/>
    <property type="match status" value="1"/>
</dbReference>
<dbReference type="AlphaFoldDB" id="A0AB37UAY3"/>
<name>A0AB37UAY3_9CYAN</name>
<keyword evidence="1" id="KW-0472">Membrane</keyword>
<protein>
    <recommendedName>
        <fullName evidence="4">NnrU domain-containing protein</fullName>
    </recommendedName>
</protein>
<gene>
    <name evidence="2" type="ORF">DSM107010_63670</name>
</gene>
<feature type="transmembrane region" description="Helical" evidence="1">
    <location>
        <begin position="51"/>
        <end position="70"/>
    </location>
</feature>
<evidence type="ECO:0000256" key="1">
    <source>
        <dbReference type="SAM" id="Phobius"/>
    </source>
</evidence>
<evidence type="ECO:0000313" key="3">
    <source>
        <dbReference type="Proteomes" id="UP000282574"/>
    </source>
</evidence>
<accession>A0AB37UAY3</accession>
<dbReference type="EMBL" id="RSCK01000115">
    <property type="protein sequence ID" value="RUT01989.1"/>
    <property type="molecule type" value="Genomic_DNA"/>
</dbReference>
<proteinExistence type="predicted"/>
<sequence length="82" mass="9355">MLKTLKFCYTIWTDSALRPDALKVALVVGSLLFAINHGGAVLRGEMTRERWLMGLFTYLVPYTVSIHGQYSTRSQHRINPSR</sequence>
<keyword evidence="1" id="KW-1133">Transmembrane helix</keyword>
<keyword evidence="1" id="KW-0812">Transmembrane</keyword>
<evidence type="ECO:0000313" key="2">
    <source>
        <dbReference type="EMBL" id="RUT01989.1"/>
    </source>
</evidence>
<dbReference type="InterPro" id="IPR047700">
    <property type="entry name" value="NrtS-like"/>
</dbReference>
<dbReference type="Proteomes" id="UP000282574">
    <property type="component" value="Unassembled WGS sequence"/>
</dbReference>
<feature type="transmembrane region" description="Helical" evidence="1">
    <location>
        <begin position="21"/>
        <end position="39"/>
    </location>
</feature>
<dbReference type="RefSeq" id="WP_127024983.1">
    <property type="nucleotide sequence ID" value="NZ_JAVKZF010000004.1"/>
</dbReference>